<accession>A0A1Q6FAL5</accession>
<gene>
    <name evidence="1" type="ORF">BHV66_02840</name>
</gene>
<dbReference type="EMBL" id="MNQH01000003">
    <property type="protein sequence ID" value="OKY95907.1"/>
    <property type="molecule type" value="Genomic_DNA"/>
</dbReference>
<reference evidence="1 2" key="1">
    <citation type="journal article" date="2016" name="Nat. Biotechnol.">
        <title>Measurement of bacterial replication rates in microbial communities.</title>
        <authorList>
            <person name="Brown C.T."/>
            <person name="Olm M.R."/>
            <person name="Thomas B.C."/>
            <person name="Banfield J.F."/>
        </authorList>
    </citation>
    <scope>NUCLEOTIDE SEQUENCE [LARGE SCALE GENOMIC DNA]</scope>
    <source>
        <strain evidence="1">CAG:67_53_122</strain>
    </source>
</reference>
<evidence type="ECO:0000313" key="2">
    <source>
        <dbReference type="Proteomes" id="UP000187417"/>
    </source>
</evidence>
<name>A0A1Q6FAL5_9BACT</name>
<dbReference type="Proteomes" id="UP000187417">
    <property type="component" value="Unassembled WGS sequence"/>
</dbReference>
<dbReference type="RefSeq" id="WP_022459574.1">
    <property type="nucleotide sequence ID" value="NZ_CAKVYA010000007.1"/>
</dbReference>
<organism evidence="1 2">
    <name type="scientific">Alistipes putredinis</name>
    <dbReference type="NCBI Taxonomy" id="28117"/>
    <lineage>
        <taxon>Bacteria</taxon>
        <taxon>Pseudomonadati</taxon>
        <taxon>Bacteroidota</taxon>
        <taxon>Bacteroidia</taxon>
        <taxon>Bacteroidales</taxon>
        <taxon>Rikenellaceae</taxon>
        <taxon>Alistipes</taxon>
    </lineage>
</organism>
<sequence length="65" mass="7763">MEIFCCHFIDKESRYAGDIEIGRDEKIYKKVYDSIPRSRMIEERLAKKGQRLILCLKNIIEEKQA</sequence>
<proteinExistence type="predicted"/>
<dbReference type="AlphaFoldDB" id="A0A1Q6FAL5"/>
<protein>
    <submittedName>
        <fullName evidence="1">Uncharacterized protein</fullName>
    </submittedName>
</protein>
<dbReference type="STRING" id="28117.BHV66_02840"/>
<comment type="caution">
    <text evidence="1">The sequence shown here is derived from an EMBL/GenBank/DDBJ whole genome shotgun (WGS) entry which is preliminary data.</text>
</comment>
<evidence type="ECO:0000313" key="1">
    <source>
        <dbReference type="EMBL" id="OKY95907.1"/>
    </source>
</evidence>